<evidence type="ECO:0000313" key="2">
    <source>
        <dbReference type="Proteomes" id="UP000887566"/>
    </source>
</evidence>
<evidence type="ECO:0000313" key="3">
    <source>
        <dbReference type="WBParaSite" id="PSAMB.scaffold6644size9062.g28859.t1"/>
    </source>
</evidence>
<organism evidence="2 3">
    <name type="scientific">Plectus sambesii</name>
    <dbReference type="NCBI Taxonomy" id="2011161"/>
    <lineage>
        <taxon>Eukaryota</taxon>
        <taxon>Metazoa</taxon>
        <taxon>Ecdysozoa</taxon>
        <taxon>Nematoda</taxon>
        <taxon>Chromadorea</taxon>
        <taxon>Plectida</taxon>
        <taxon>Plectina</taxon>
        <taxon>Plectoidea</taxon>
        <taxon>Plectidae</taxon>
        <taxon>Plectus</taxon>
    </lineage>
</organism>
<dbReference type="WBParaSite" id="PSAMB.scaffold6644size9062.g28859.t1">
    <property type="protein sequence ID" value="PSAMB.scaffold6644size9062.g28859.t1"/>
    <property type="gene ID" value="PSAMB.scaffold6644size9062.g28859"/>
</dbReference>
<evidence type="ECO:0000256" key="1">
    <source>
        <dbReference type="SAM" id="MobiDB-lite"/>
    </source>
</evidence>
<protein>
    <submittedName>
        <fullName evidence="3">Uncharacterized protein</fullName>
    </submittedName>
</protein>
<name>A0A914X4H3_9BILA</name>
<feature type="region of interest" description="Disordered" evidence="1">
    <location>
        <begin position="1"/>
        <end position="43"/>
    </location>
</feature>
<dbReference type="AlphaFoldDB" id="A0A914X4H3"/>
<keyword evidence="2" id="KW-1185">Reference proteome</keyword>
<feature type="compositionally biased region" description="Low complexity" evidence="1">
    <location>
        <begin position="65"/>
        <end position="77"/>
    </location>
</feature>
<accession>A0A914X4H3</accession>
<dbReference type="Proteomes" id="UP000887566">
    <property type="component" value="Unplaced"/>
</dbReference>
<proteinExistence type="predicted"/>
<reference evidence="3" key="1">
    <citation type="submission" date="2022-11" db="UniProtKB">
        <authorList>
            <consortium name="WormBaseParasite"/>
        </authorList>
    </citation>
    <scope>IDENTIFICATION</scope>
</reference>
<sequence>MGLRQSSQLALPCNAQEVPQEGSRKDREGYNYSSTKDINGGTNMSGQVTGGIFVQGNYIACGQLPTTSTSTPSQPSTENWQQKLEM</sequence>
<feature type="region of interest" description="Disordered" evidence="1">
    <location>
        <begin position="64"/>
        <end position="86"/>
    </location>
</feature>
<feature type="compositionally biased region" description="Polar residues" evidence="1">
    <location>
        <begin position="31"/>
        <end position="43"/>
    </location>
</feature>